<dbReference type="Gene3D" id="3.40.960.10">
    <property type="entry name" value="VSR Endonuclease"/>
    <property type="match status" value="1"/>
</dbReference>
<evidence type="ECO:0000313" key="3">
    <source>
        <dbReference type="Proteomes" id="UP000533080"/>
    </source>
</evidence>
<dbReference type="InterPro" id="IPR011335">
    <property type="entry name" value="Restrct_endonuc-II-like"/>
</dbReference>
<dbReference type="AlphaFoldDB" id="A0A7Y4IEK9"/>
<feature type="domain" description="DUF559" evidence="1">
    <location>
        <begin position="325"/>
        <end position="386"/>
    </location>
</feature>
<organism evidence="2 3">
    <name type="scientific">Myxococcus xanthus</name>
    <dbReference type="NCBI Taxonomy" id="34"/>
    <lineage>
        <taxon>Bacteria</taxon>
        <taxon>Pseudomonadati</taxon>
        <taxon>Myxococcota</taxon>
        <taxon>Myxococcia</taxon>
        <taxon>Myxococcales</taxon>
        <taxon>Cystobacterineae</taxon>
        <taxon>Myxococcaceae</taxon>
        <taxon>Myxococcus</taxon>
    </lineage>
</organism>
<dbReference type="EMBL" id="JABFNT010000012">
    <property type="protein sequence ID" value="NOJ77749.1"/>
    <property type="molecule type" value="Genomic_DNA"/>
</dbReference>
<evidence type="ECO:0000313" key="2">
    <source>
        <dbReference type="EMBL" id="NOJ77749.1"/>
    </source>
</evidence>
<dbReference type="InterPro" id="IPR007569">
    <property type="entry name" value="DUF559"/>
</dbReference>
<reference evidence="2 3" key="1">
    <citation type="submission" date="2020-05" db="EMBL/GenBank/DDBJ databases">
        <authorList>
            <person name="Whitworth D."/>
        </authorList>
    </citation>
    <scope>NUCLEOTIDE SEQUENCE [LARGE SCALE GENOMIC DNA]</scope>
    <source>
        <strain evidence="2 3">AM005</strain>
    </source>
</reference>
<dbReference type="SUPFAM" id="SSF52980">
    <property type="entry name" value="Restriction endonuclease-like"/>
    <property type="match status" value="1"/>
</dbReference>
<gene>
    <name evidence="2" type="ORF">HNV28_05240</name>
</gene>
<sequence length="407" mass="44429">MHPPLDAALLGSLDRHARRRAQGIATLSTLVGPPERALSVWTEWIQRRGLSVVVVDGDDVRAVVSAWAAALARERDLMGDAEVFIVRSQPQNQARTLQFQGKTAHQRRVLLEGLTPPQGQSATWELCRALLESPAPPPSGVLPDAVSQAIARAPLPALQTLMALVPAGSTPALRVRAGPSDFRALRTAAALCTAAPALTTGCVLTAEALAEHLRREESHILAMLREGRLDLAEPELDEDTRELPEAAVASTRVRLRQEGSSEQVVALYDSAVRTIASAYRDANGRARSEAEKFLHARLQDHASTRGLFVLNGHVDPVGGGRRLEVDLLCTELNLAVEIDGYFHFRSPDGFRRDRRKDVALQCSGYWVVRFLADDVVTRLEEILETLDTLIATRRGELTGKEASNGKR</sequence>
<dbReference type="Proteomes" id="UP000533080">
    <property type="component" value="Unassembled WGS sequence"/>
</dbReference>
<name>A0A7Y4IEK9_MYXXA</name>
<proteinExistence type="predicted"/>
<accession>A0A7Y4IEK9</accession>
<comment type="caution">
    <text evidence="2">The sequence shown here is derived from an EMBL/GenBank/DDBJ whole genome shotgun (WGS) entry which is preliminary data.</text>
</comment>
<evidence type="ECO:0000259" key="1">
    <source>
        <dbReference type="Pfam" id="PF04480"/>
    </source>
</evidence>
<protein>
    <submittedName>
        <fullName evidence="2">DUF559 domain-containing protein</fullName>
    </submittedName>
</protein>
<dbReference type="Pfam" id="PF04480">
    <property type="entry name" value="DUF559"/>
    <property type="match status" value="1"/>
</dbReference>